<accession>A0A2A5CCH2</accession>
<reference evidence="2" key="1">
    <citation type="submission" date="2017-08" db="EMBL/GenBank/DDBJ databases">
        <title>A dynamic microbial community with high functional redundancy inhabits the cold, oxic subseafloor aquifer.</title>
        <authorList>
            <person name="Tully B.J."/>
            <person name="Wheat C.G."/>
            <person name="Glazer B.T."/>
            <person name="Huber J.A."/>
        </authorList>
    </citation>
    <scope>NUCLEOTIDE SEQUENCE [LARGE SCALE GENOMIC DNA]</scope>
</reference>
<sequence>MLILFLKSSNSCKLNNSEIFLNITPLLKSLKNAKKNFLLLIFVFNSFSYLQANAQGSDSLELVYSDAYDRGGRDGQSLMTYKHSRTWSFGDNFYFLDLSNLGNFENAGNTYFEWAPRISPGKILGDGPVPFGLIRDFYLISEFDYVHNKHVEKTTFLAGLSVDLALPGFRFFKLHVFNRNDPTISGHTQ</sequence>
<evidence type="ECO:0000313" key="1">
    <source>
        <dbReference type="EMBL" id="PCJ41537.1"/>
    </source>
</evidence>
<dbReference type="GO" id="GO:0009279">
    <property type="term" value="C:cell outer membrane"/>
    <property type="evidence" value="ECO:0007669"/>
    <property type="project" value="InterPro"/>
</dbReference>
<dbReference type="AlphaFoldDB" id="A0A2A5CCH2"/>
<proteinExistence type="predicted"/>
<name>A0A2A5CCH2_9GAMM</name>
<evidence type="ECO:0000313" key="2">
    <source>
        <dbReference type="Proteomes" id="UP000228987"/>
    </source>
</evidence>
<gene>
    <name evidence="1" type="ORF">COA71_08245</name>
</gene>
<dbReference type="Gene3D" id="2.40.230.20">
    <property type="entry name" value="Nucleoside-specific channel-forming protein, Tsx-like"/>
    <property type="match status" value="1"/>
</dbReference>
<organism evidence="1 2">
    <name type="scientific">SAR86 cluster bacterium</name>
    <dbReference type="NCBI Taxonomy" id="2030880"/>
    <lineage>
        <taxon>Bacteria</taxon>
        <taxon>Pseudomonadati</taxon>
        <taxon>Pseudomonadota</taxon>
        <taxon>Gammaproteobacteria</taxon>
        <taxon>SAR86 cluster</taxon>
    </lineage>
</organism>
<dbReference type="EMBL" id="NVWI01000005">
    <property type="protein sequence ID" value="PCJ41537.1"/>
    <property type="molecule type" value="Genomic_DNA"/>
</dbReference>
<dbReference type="Proteomes" id="UP000228987">
    <property type="component" value="Unassembled WGS sequence"/>
</dbReference>
<protein>
    <submittedName>
        <fullName evidence="1">Uncharacterized protein</fullName>
    </submittedName>
</protein>
<comment type="caution">
    <text evidence="1">The sequence shown here is derived from an EMBL/GenBank/DDBJ whole genome shotgun (WGS) entry which is preliminary data.</text>
</comment>
<dbReference type="SUPFAM" id="SSF111364">
    <property type="entry name" value="Tsx-like channel"/>
    <property type="match status" value="1"/>
</dbReference>
<dbReference type="InterPro" id="IPR036777">
    <property type="entry name" value="Channel_Tsx-like_sf"/>
</dbReference>